<evidence type="ECO:0000313" key="1">
    <source>
        <dbReference type="EMBL" id="BBC61650.1"/>
    </source>
</evidence>
<dbReference type="AlphaFoldDB" id="A0A2Z5Y4N3"/>
<dbReference type="Proteomes" id="UP000269226">
    <property type="component" value="Chromosome"/>
</dbReference>
<organism evidence="1 2">
    <name type="scientific">Melissococcus plutonius</name>
    <dbReference type="NCBI Taxonomy" id="33970"/>
    <lineage>
        <taxon>Bacteria</taxon>
        <taxon>Bacillati</taxon>
        <taxon>Bacillota</taxon>
        <taxon>Bacilli</taxon>
        <taxon>Lactobacillales</taxon>
        <taxon>Enterococcaceae</taxon>
        <taxon>Melissococcus</taxon>
    </lineage>
</organism>
<dbReference type="GO" id="GO:0000287">
    <property type="term" value="F:magnesium ion binding"/>
    <property type="evidence" value="ECO:0007669"/>
    <property type="project" value="TreeGrafter"/>
</dbReference>
<dbReference type="NCBIfam" id="TIGR00099">
    <property type="entry name" value="Cof-subfamily"/>
    <property type="match status" value="1"/>
</dbReference>
<dbReference type="SFLD" id="SFLDS00003">
    <property type="entry name" value="Haloacid_Dehalogenase"/>
    <property type="match status" value="1"/>
</dbReference>
<sequence length="257" mass="28970">MARKLYAFDIDGTLLTNDKKALESTRESLYKLRQQGHLVTIATGRSRIMAQEVLFDLEFTNYILCNGAAGFLDHEQYYQNLLDQAALTAFLEMTEKQQIGFTCVGLDDLKQMNHYNESEVFEALHSLQQQIPSFDQTFYQSNDIYQALAFYDQTNPINEQLFPDFKFVRWHPYGVDVLPKTGSKAATLLNLAERVGIAREDIIAFGDGDNDIEMLKEAGIGVAMGNATKYAKQAANFITATNEEDGIFKALKKLGAF</sequence>
<protein>
    <submittedName>
        <fullName evidence="1">Hydrolase (HAD superfamily) in cluster with DUF1447</fullName>
    </submittedName>
</protein>
<dbReference type="Gene3D" id="3.30.1240.10">
    <property type="match status" value="1"/>
</dbReference>
<dbReference type="Pfam" id="PF08282">
    <property type="entry name" value="Hydrolase_3"/>
    <property type="match status" value="1"/>
</dbReference>
<keyword evidence="1" id="KW-0378">Hydrolase</keyword>
<dbReference type="GO" id="GO:0016791">
    <property type="term" value="F:phosphatase activity"/>
    <property type="evidence" value="ECO:0007669"/>
    <property type="project" value="TreeGrafter"/>
</dbReference>
<dbReference type="NCBIfam" id="TIGR01484">
    <property type="entry name" value="HAD-SF-IIB"/>
    <property type="match status" value="1"/>
</dbReference>
<dbReference type="PRINTS" id="PR00119">
    <property type="entry name" value="CATATPASE"/>
</dbReference>
<dbReference type="GO" id="GO:0005829">
    <property type="term" value="C:cytosol"/>
    <property type="evidence" value="ECO:0007669"/>
    <property type="project" value="TreeGrafter"/>
</dbReference>
<dbReference type="GeneID" id="57044084"/>
<dbReference type="Gene3D" id="3.40.50.1000">
    <property type="entry name" value="HAD superfamily/HAD-like"/>
    <property type="match status" value="1"/>
</dbReference>
<reference evidence="1 2" key="1">
    <citation type="submission" date="2018-01" db="EMBL/GenBank/DDBJ databases">
        <title>Whole genome sequence of Melissococcus plutonius DAT561.</title>
        <authorList>
            <person name="Okumura K."/>
            <person name="Takamatsu D."/>
            <person name="Okura M."/>
        </authorList>
    </citation>
    <scope>NUCLEOTIDE SEQUENCE [LARGE SCALE GENOMIC DNA]</scope>
    <source>
        <strain evidence="1 2">DAT561</strain>
    </source>
</reference>
<dbReference type="SFLD" id="SFLDG01140">
    <property type="entry name" value="C2.B:_Phosphomannomutase_and_P"/>
    <property type="match status" value="1"/>
</dbReference>
<dbReference type="InterPro" id="IPR000150">
    <property type="entry name" value="Cof"/>
</dbReference>
<dbReference type="PANTHER" id="PTHR10000">
    <property type="entry name" value="PHOSPHOSERINE PHOSPHATASE"/>
    <property type="match status" value="1"/>
</dbReference>
<dbReference type="PANTHER" id="PTHR10000:SF25">
    <property type="entry name" value="PHOSPHATASE YKRA-RELATED"/>
    <property type="match status" value="1"/>
</dbReference>
<dbReference type="InterPro" id="IPR036412">
    <property type="entry name" value="HAD-like_sf"/>
</dbReference>
<accession>A0A2Z5Y4N3</accession>
<evidence type="ECO:0000313" key="2">
    <source>
        <dbReference type="Proteomes" id="UP000269226"/>
    </source>
</evidence>
<dbReference type="InterPro" id="IPR006379">
    <property type="entry name" value="HAD-SF_hydro_IIB"/>
</dbReference>
<dbReference type="PROSITE" id="PS01229">
    <property type="entry name" value="COF_2"/>
    <property type="match status" value="1"/>
</dbReference>
<proteinExistence type="predicted"/>
<dbReference type="RefSeq" id="WP_015695449.1">
    <property type="nucleotide sequence ID" value="NZ_AP018492.1"/>
</dbReference>
<dbReference type="InterPro" id="IPR023214">
    <property type="entry name" value="HAD_sf"/>
</dbReference>
<gene>
    <name evidence="1" type="ORF">DAT561_1555</name>
</gene>
<dbReference type="EMBL" id="AP018492">
    <property type="protein sequence ID" value="BBC61650.1"/>
    <property type="molecule type" value="Genomic_DNA"/>
</dbReference>
<name>A0A2Z5Y4N3_9ENTE</name>
<dbReference type="SUPFAM" id="SSF56784">
    <property type="entry name" value="HAD-like"/>
    <property type="match status" value="1"/>
</dbReference>